<dbReference type="PIRSF" id="PIRSF000390">
    <property type="entry name" value="PLP_StrS"/>
    <property type="match status" value="1"/>
</dbReference>
<dbReference type="GO" id="GO:0008483">
    <property type="term" value="F:transaminase activity"/>
    <property type="evidence" value="ECO:0007669"/>
    <property type="project" value="UniProtKB-KW"/>
</dbReference>
<name>A0A157ZF54_9BURK</name>
<evidence type="ECO:0000256" key="5">
    <source>
        <dbReference type="RuleBase" id="RU004508"/>
    </source>
</evidence>
<dbReference type="GO" id="GO:0000271">
    <property type="term" value="P:polysaccharide biosynthetic process"/>
    <property type="evidence" value="ECO:0007669"/>
    <property type="project" value="TreeGrafter"/>
</dbReference>
<reference evidence="6" key="1">
    <citation type="submission" date="2016-01" db="EMBL/GenBank/DDBJ databases">
        <authorList>
            <person name="Peeters C."/>
        </authorList>
    </citation>
    <scope>NUCLEOTIDE SEQUENCE [LARGE SCALE GENOMIC DNA]</scope>
    <source>
        <strain evidence="6">LMG 29318</strain>
    </source>
</reference>
<proteinExistence type="inferred from homology"/>
<dbReference type="Pfam" id="PF01041">
    <property type="entry name" value="DegT_DnrJ_EryC1"/>
    <property type="match status" value="1"/>
</dbReference>
<dbReference type="InterPro" id="IPR000653">
    <property type="entry name" value="DegT/StrS_aminotransferase"/>
</dbReference>
<gene>
    <name evidence="6" type="ORF">AWB75_00656</name>
</gene>
<dbReference type="EMBL" id="FCOF02000002">
    <property type="protein sequence ID" value="SAK44126.1"/>
    <property type="molecule type" value="Genomic_DNA"/>
</dbReference>
<dbReference type="InterPro" id="IPR015424">
    <property type="entry name" value="PyrdxlP-dep_Trfase"/>
</dbReference>
<feature type="active site" description="Proton acceptor" evidence="3">
    <location>
        <position position="185"/>
    </location>
</feature>
<dbReference type="GO" id="GO:0030170">
    <property type="term" value="F:pyridoxal phosphate binding"/>
    <property type="evidence" value="ECO:0007669"/>
    <property type="project" value="TreeGrafter"/>
</dbReference>
<comment type="caution">
    <text evidence="6">The sequence shown here is derived from an EMBL/GenBank/DDBJ whole genome shotgun (WGS) entry which is preliminary data.</text>
</comment>
<evidence type="ECO:0000256" key="3">
    <source>
        <dbReference type="PIRSR" id="PIRSR000390-1"/>
    </source>
</evidence>
<dbReference type="SUPFAM" id="SSF53383">
    <property type="entry name" value="PLP-dependent transferases"/>
    <property type="match status" value="1"/>
</dbReference>
<keyword evidence="1 4" id="KW-0663">Pyridoxal phosphate</keyword>
<comment type="similarity">
    <text evidence="2 5">Belongs to the DegT/DnrJ/EryC1 family.</text>
</comment>
<accession>A0A157ZF54</accession>
<dbReference type="Gene3D" id="3.40.640.10">
    <property type="entry name" value="Type I PLP-dependent aspartate aminotransferase-like (Major domain)"/>
    <property type="match status" value="1"/>
</dbReference>
<keyword evidence="7" id="KW-1185">Reference proteome</keyword>
<keyword evidence="6" id="KW-0032">Aminotransferase</keyword>
<dbReference type="OrthoDB" id="9804264at2"/>
<dbReference type="InterPro" id="IPR015421">
    <property type="entry name" value="PyrdxlP-dep_Trfase_major"/>
</dbReference>
<dbReference type="PANTHER" id="PTHR30244">
    <property type="entry name" value="TRANSAMINASE"/>
    <property type="match status" value="1"/>
</dbReference>
<dbReference type="Proteomes" id="UP000054870">
    <property type="component" value="Unassembled WGS sequence"/>
</dbReference>
<sequence>MSNLPIKVLVPSLPSVDQIEPYLRRIDLARVYSNFGPLATGFAQRLGGLTGANSVTLTSNGTSAIEIALRLRALPNRRLCVMPSFTFVASAHAVCNVGLTPAFVDIDPVSLVLTPEIVEATLPQLPELPAVVLVISAFGAPIDQESWARFQTRTGIPVVFDAAAAVTALSHVGDAPVCVSLHATKVLGIGEGGAILSSDPKFSERATAMTGFGFMGAERTSAIRGGNFRISEYAAAVGLAALDALPAKVDMLRNVALAYRTKIEATGRRARLQEGAGDWVTMSLNIIVEPEDVQATIAKLDAQKIQWRRWWGLGCHLHPAFADCPSFGLDSTNKVAPTVIGVPCHDGLSAEDIDRIVACFPIATHAPKVHERLPAGDLIEQDVSML</sequence>
<organism evidence="6 7">
    <name type="scientific">Caballeronia catudaia</name>
    <dbReference type="NCBI Taxonomy" id="1777136"/>
    <lineage>
        <taxon>Bacteria</taxon>
        <taxon>Pseudomonadati</taxon>
        <taxon>Pseudomonadota</taxon>
        <taxon>Betaproteobacteria</taxon>
        <taxon>Burkholderiales</taxon>
        <taxon>Burkholderiaceae</taxon>
        <taxon>Caballeronia</taxon>
    </lineage>
</organism>
<evidence type="ECO:0000256" key="4">
    <source>
        <dbReference type="PIRSR" id="PIRSR000390-2"/>
    </source>
</evidence>
<protein>
    <submittedName>
        <fullName evidence="6">Aminotransferase</fullName>
    </submittedName>
</protein>
<dbReference type="RefSeq" id="WP_087086456.1">
    <property type="nucleotide sequence ID" value="NZ_FCOF02000002.1"/>
</dbReference>
<evidence type="ECO:0000256" key="1">
    <source>
        <dbReference type="ARBA" id="ARBA00022898"/>
    </source>
</evidence>
<evidence type="ECO:0000313" key="6">
    <source>
        <dbReference type="EMBL" id="SAK44126.1"/>
    </source>
</evidence>
<dbReference type="PANTHER" id="PTHR30244:SF9">
    <property type="entry name" value="PROTEIN RV3402C"/>
    <property type="match status" value="1"/>
</dbReference>
<evidence type="ECO:0000313" key="7">
    <source>
        <dbReference type="Proteomes" id="UP000054870"/>
    </source>
</evidence>
<evidence type="ECO:0000256" key="2">
    <source>
        <dbReference type="ARBA" id="ARBA00037999"/>
    </source>
</evidence>
<dbReference type="AlphaFoldDB" id="A0A157ZF54"/>
<keyword evidence="6" id="KW-0808">Transferase</keyword>
<feature type="modified residue" description="N6-(pyridoxal phosphate)lysine" evidence="4">
    <location>
        <position position="185"/>
    </location>
</feature>